<evidence type="ECO:0000256" key="8">
    <source>
        <dbReference type="ARBA" id="ARBA00023170"/>
    </source>
</evidence>
<evidence type="ECO:0000313" key="11">
    <source>
        <dbReference type="EMBL" id="GAV70691.1"/>
    </source>
</evidence>
<dbReference type="Pfam" id="PF00560">
    <property type="entry name" value="LRR_1"/>
    <property type="match status" value="1"/>
</dbReference>
<feature type="domain" description="Leucine-rich repeat-containing N-terminal plant-type" evidence="10">
    <location>
        <begin position="2"/>
        <end position="41"/>
    </location>
</feature>
<keyword evidence="8" id="KW-0675">Receptor</keyword>
<gene>
    <name evidence="11" type="ORF">CFOL_v3_14189</name>
</gene>
<evidence type="ECO:0000256" key="3">
    <source>
        <dbReference type="ARBA" id="ARBA00022692"/>
    </source>
</evidence>
<comment type="caution">
    <text evidence="11">The sequence shown here is derived from an EMBL/GenBank/DDBJ whole genome shotgun (WGS) entry which is preliminary data.</text>
</comment>
<dbReference type="AlphaFoldDB" id="A0A1Q3BRQ5"/>
<evidence type="ECO:0000259" key="10">
    <source>
        <dbReference type="Pfam" id="PF08263"/>
    </source>
</evidence>
<dbReference type="InParanoid" id="A0A1Q3BRQ5"/>
<keyword evidence="12" id="KW-1185">Reference proteome</keyword>
<keyword evidence="5" id="KW-0677">Repeat</keyword>
<dbReference type="FunFam" id="3.80.10.10:FF:000383">
    <property type="entry name" value="Leucine-rich repeat receptor protein kinase EMS1"/>
    <property type="match status" value="1"/>
</dbReference>
<evidence type="ECO:0000313" key="12">
    <source>
        <dbReference type="Proteomes" id="UP000187406"/>
    </source>
</evidence>
<keyword evidence="3" id="KW-0812">Transmembrane</keyword>
<dbReference type="PANTHER" id="PTHR48063:SF101">
    <property type="entry name" value="LRR RECEPTOR-LIKE SERINE_THREONINE-PROTEIN KINASE FLS2"/>
    <property type="match status" value="1"/>
</dbReference>
<dbReference type="Proteomes" id="UP000187406">
    <property type="component" value="Unassembled WGS sequence"/>
</dbReference>
<dbReference type="PRINTS" id="PR00019">
    <property type="entry name" value="LEURICHRPT"/>
</dbReference>
<dbReference type="InterPro" id="IPR032675">
    <property type="entry name" value="LRR_dom_sf"/>
</dbReference>
<keyword evidence="7" id="KW-0472">Membrane</keyword>
<proteinExistence type="predicted"/>
<comment type="subcellular location">
    <subcellularLocation>
        <location evidence="1">Membrane</location>
        <topology evidence="1">Single-pass type I membrane protein</topology>
    </subcellularLocation>
</comment>
<dbReference type="GO" id="GO:0016020">
    <property type="term" value="C:membrane"/>
    <property type="evidence" value="ECO:0007669"/>
    <property type="project" value="UniProtKB-SubCell"/>
</dbReference>
<evidence type="ECO:0000256" key="2">
    <source>
        <dbReference type="ARBA" id="ARBA00022614"/>
    </source>
</evidence>
<dbReference type="OrthoDB" id="1600340at2759"/>
<dbReference type="EMBL" id="BDDD01000833">
    <property type="protein sequence ID" value="GAV70691.1"/>
    <property type="molecule type" value="Genomic_DNA"/>
</dbReference>
<feature type="non-terminal residue" evidence="11">
    <location>
        <position position="1"/>
    </location>
</feature>
<dbReference type="PANTHER" id="PTHR48063">
    <property type="entry name" value="LRR RECEPTOR-LIKE KINASE"/>
    <property type="match status" value="1"/>
</dbReference>
<evidence type="ECO:0000256" key="5">
    <source>
        <dbReference type="ARBA" id="ARBA00022737"/>
    </source>
</evidence>
<dbReference type="STRING" id="3775.A0A1Q3BRQ5"/>
<dbReference type="SUPFAM" id="SSF52058">
    <property type="entry name" value="L domain-like"/>
    <property type="match status" value="1"/>
</dbReference>
<evidence type="ECO:0000256" key="9">
    <source>
        <dbReference type="ARBA" id="ARBA00023180"/>
    </source>
</evidence>
<evidence type="ECO:0000256" key="4">
    <source>
        <dbReference type="ARBA" id="ARBA00022729"/>
    </source>
</evidence>
<accession>A0A1Q3BRQ5</accession>
<organism evidence="11 12">
    <name type="scientific">Cephalotus follicularis</name>
    <name type="common">Albany pitcher plant</name>
    <dbReference type="NCBI Taxonomy" id="3775"/>
    <lineage>
        <taxon>Eukaryota</taxon>
        <taxon>Viridiplantae</taxon>
        <taxon>Streptophyta</taxon>
        <taxon>Embryophyta</taxon>
        <taxon>Tracheophyta</taxon>
        <taxon>Spermatophyta</taxon>
        <taxon>Magnoliopsida</taxon>
        <taxon>eudicotyledons</taxon>
        <taxon>Gunneridae</taxon>
        <taxon>Pentapetalae</taxon>
        <taxon>rosids</taxon>
        <taxon>fabids</taxon>
        <taxon>Oxalidales</taxon>
        <taxon>Cephalotaceae</taxon>
        <taxon>Cephalotus</taxon>
    </lineage>
</organism>
<dbReference type="Pfam" id="PF08263">
    <property type="entry name" value="LRRNT_2"/>
    <property type="match status" value="1"/>
</dbReference>
<dbReference type="InterPro" id="IPR001611">
    <property type="entry name" value="Leu-rich_rpt"/>
</dbReference>
<dbReference type="PROSITE" id="PS51450">
    <property type="entry name" value="LRR"/>
    <property type="match status" value="1"/>
</dbReference>
<keyword evidence="9" id="KW-0325">Glycoprotein</keyword>
<keyword evidence="2" id="KW-0433">Leucine-rich repeat</keyword>
<reference evidence="12" key="1">
    <citation type="submission" date="2016-04" db="EMBL/GenBank/DDBJ databases">
        <title>Cephalotus genome sequencing.</title>
        <authorList>
            <person name="Fukushima K."/>
            <person name="Hasebe M."/>
            <person name="Fang X."/>
        </authorList>
    </citation>
    <scope>NUCLEOTIDE SEQUENCE [LARGE SCALE GENOMIC DNA]</scope>
    <source>
        <strain evidence="12">cv. St1</strain>
    </source>
</reference>
<dbReference type="InterPro" id="IPR013210">
    <property type="entry name" value="LRR_N_plant-typ"/>
</dbReference>
<dbReference type="InterPro" id="IPR046956">
    <property type="entry name" value="RLP23-like"/>
</dbReference>
<evidence type="ECO:0000256" key="1">
    <source>
        <dbReference type="ARBA" id="ARBA00004479"/>
    </source>
</evidence>
<keyword evidence="6" id="KW-1133">Transmembrane helix</keyword>
<dbReference type="Gene3D" id="3.80.10.10">
    <property type="entry name" value="Ribonuclease Inhibitor"/>
    <property type="match status" value="2"/>
</dbReference>
<name>A0A1Q3BRQ5_CEPFO</name>
<keyword evidence="4" id="KW-0732">Signal</keyword>
<feature type="non-terminal residue" evidence="11">
    <location>
        <position position="212"/>
    </location>
</feature>
<sequence length="212" mass="23535">IESERQTLLRFEEGIEDSYNQLNSWTRGSEECCRWRGIKCNNDTGHLVMIDLRPNVTPSYWSPFGKIGSSLIELRYLNGLDLSYNAFTNIPKFIGLVSKLTCLNLSYNCINGTILDQLGNLSRLHTLDLTIGFECTMKVASLVELVTLNISRNTLTGIIPKGIGQLRMLKSLDLSGNKLQGKIPGSLAGLSYLSYLNLSSNNLSGKIPSRTQ</sequence>
<dbReference type="Pfam" id="PF13855">
    <property type="entry name" value="LRR_8"/>
    <property type="match status" value="1"/>
</dbReference>
<evidence type="ECO:0000256" key="6">
    <source>
        <dbReference type="ARBA" id="ARBA00022989"/>
    </source>
</evidence>
<evidence type="ECO:0000256" key="7">
    <source>
        <dbReference type="ARBA" id="ARBA00023136"/>
    </source>
</evidence>
<protein>
    <submittedName>
        <fullName evidence="11">LRR_1 domain-containing protein/LRRNT_2 domain-containing protein/LRR_6 domain-containing protein/LRR_8 domain-containing protein</fullName>
    </submittedName>
</protein>